<keyword evidence="1" id="KW-1133">Transmembrane helix</keyword>
<dbReference type="EMBL" id="JABWUV010000008">
    <property type="protein sequence ID" value="KAF6336801.1"/>
    <property type="molecule type" value="Genomic_DNA"/>
</dbReference>
<dbReference type="Proteomes" id="UP000527355">
    <property type="component" value="Unassembled WGS sequence"/>
</dbReference>
<proteinExistence type="predicted"/>
<organism evidence="2 3">
    <name type="scientific">Myotis myotis</name>
    <name type="common">Greater mouse-eared bat</name>
    <name type="synonym">Vespertilio myotis</name>
    <dbReference type="NCBI Taxonomy" id="51298"/>
    <lineage>
        <taxon>Eukaryota</taxon>
        <taxon>Metazoa</taxon>
        <taxon>Chordata</taxon>
        <taxon>Craniata</taxon>
        <taxon>Vertebrata</taxon>
        <taxon>Euteleostomi</taxon>
        <taxon>Mammalia</taxon>
        <taxon>Eutheria</taxon>
        <taxon>Laurasiatheria</taxon>
        <taxon>Chiroptera</taxon>
        <taxon>Yangochiroptera</taxon>
        <taxon>Vespertilionidae</taxon>
        <taxon>Myotis</taxon>
    </lineage>
</organism>
<feature type="transmembrane region" description="Helical" evidence="1">
    <location>
        <begin position="109"/>
        <end position="133"/>
    </location>
</feature>
<evidence type="ECO:0000256" key="1">
    <source>
        <dbReference type="SAM" id="Phobius"/>
    </source>
</evidence>
<sequence>MEKRCNPNGIGASHGIALPEQIVLSFYSWLPVCSFNGQRSQIPILVQHPPVLQKKLNSDLQLRAAVREGNRLYTSQYFSSKNFSRHKREAYALKTLQKAQGLATIINSVLFTFCFGMLLGQNHLVVVLVCLFYP</sequence>
<keyword evidence="1" id="KW-0812">Transmembrane</keyword>
<keyword evidence="1" id="KW-0472">Membrane</keyword>
<accession>A0A7J7WHK1</accession>
<keyword evidence="3" id="KW-1185">Reference proteome</keyword>
<comment type="caution">
    <text evidence="2">The sequence shown here is derived from an EMBL/GenBank/DDBJ whole genome shotgun (WGS) entry which is preliminary data.</text>
</comment>
<dbReference type="AlphaFoldDB" id="A0A7J7WHK1"/>
<evidence type="ECO:0000313" key="2">
    <source>
        <dbReference type="EMBL" id="KAF6336801.1"/>
    </source>
</evidence>
<protein>
    <submittedName>
        <fullName evidence="2">Uncharacterized protein</fullName>
    </submittedName>
</protein>
<name>A0A7J7WHK1_MYOMY</name>
<gene>
    <name evidence="2" type="ORF">mMyoMyo1_012023</name>
</gene>
<reference evidence="2 3" key="1">
    <citation type="journal article" date="2020" name="Nature">
        <title>Six reference-quality genomes reveal evolution of bat adaptations.</title>
        <authorList>
            <person name="Jebb D."/>
            <person name="Huang Z."/>
            <person name="Pippel M."/>
            <person name="Hughes G.M."/>
            <person name="Lavrichenko K."/>
            <person name="Devanna P."/>
            <person name="Winkler S."/>
            <person name="Jermiin L.S."/>
            <person name="Skirmuntt E.C."/>
            <person name="Katzourakis A."/>
            <person name="Burkitt-Gray L."/>
            <person name="Ray D.A."/>
            <person name="Sullivan K.A.M."/>
            <person name="Roscito J.G."/>
            <person name="Kirilenko B.M."/>
            <person name="Davalos L.M."/>
            <person name="Corthals A.P."/>
            <person name="Power M.L."/>
            <person name="Jones G."/>
            <person name="Ransome R.D."/>
            <person name="Dechmann D.K.N."/>
            <person name="Locatelli A.G."/>
            <person name="Puechmaille S.J."/>
            <person name="Fedrigo O."/>
            <person name="Jarvis E.D."/>
            <person name="Hiller M."/>
            <person name="Vernes S.C."/>
            <person name="Myers E.W."/>
            <person name="Teeling E.C."/>
        </authorList>
    </citation>
    <scope>NUCLEOTIDE SEQUENCE [LARGE SCALE GENOMIC DNA]</scope>
    <source>
        <strain evidence="2">MMyoMyo1</strain>
        <tissue evidence="2">Flight muscle</tissue>
    </source>
</reference>
<evidence type="ECO:0000313" key="3">
    <source>
        <dbReference type="Proteomes" id="UP000527355"/>
    </source>
</evidence>